<protein>
    <submittedName>
        <fullName evidence="5">BlaI family transcriptional regulator</fullName>
    </submittedName>
</protein>
<sequence length="119" mass="13867">MNIKLFDSELNIMEILWREGDTTAKRIAEVTKERIGWSKTTTYTIIKKCLDKGAIERQEPNFVCRALVTREQVQEHETTELINKMYDGAPDRLIASLLGQRKLTTEEIYHLKLLIESLE</sequence>
<dbReference type="OrthoDB" id="9795583at2"/>
<dbReference type="STRING" id="1469647.BC351_08265"/>
<dbReference type="Gene3D" id="1.10.10.10">
    <property type="entry name" value="Winged helix-like DNA-binding domain superfamily/Winged helix DNA-binding domain"/>
    <property type="match status" value="1"/>
</dbReference>
<evidence type="ECO:0000256" key="4">
    <source>
        <dbReference type="ARBA" id="ARBA00023163"/>
    </source>
</evidence>
<dbReference type="AlphaFoldDB" id="A0A1V4H9Y5"/>
<proteinExistence type="inferred from homology"/>
<keyword evidence="4" id="KW-0804">Transcription</keyword>
<keyword evidence="6" id="KW-1185">Reference proteome</keyword>
<keyword evidence="2" id="KW-0805">Transcription regulation</keyword>
<comment type="caution">
    <text evidence="5">The sequence shown here is derived from an EMBL/GenBank/DDBJ whole genome shotgun (WGS) entry which is preliminary data.</text>
</comment>
<dbReference type="GO" id="GO:0045892">
    <property type="term" value="P:negative regulation of DNA-templated transcription"/>
    <property type="evidence" value="ECO:0007669"/>
    <property type="project" value="InterPro"/>
</dbReference>
<evidence type="ECO:0000256" key="3">
    <source>
        <dbReference type="ARBA" id="ARBA00023125"/>
    </source>
</evidence>
<gene>
    <name evidence="5" type="ORF">BC351_08265</name>
</gene>
<dbReference type="GO" id="GO:0003677">
    <property type="term" value="F:DNA binding"/>
    <property type="evidence" value="ECO:0007669"/>
    <property type="project" value="UniProtKB-KW"/>
</dbReference>
<dbReference type="Gene3D" id="1.10.4040.10">
    <property type="entry name" value="Penicillinase repressor domain"/>
    <property type="match status" value="1"/>
</dbReference>
<dbReference type="Proteomes" id="UP000190626">
    <property type="component" value="Unassembled WGS sequence"/>
</dbReference>
<accession>A0A1V4H9Y5</accession>
<dbReference type="InterPro" id="IPR036388">
    <property type="entry name" value="WH-like_DNA-bd_sf"/>
</dbReference>
<dbReference type="InterPro" id="IPR036390">
    <property type="entry name" value="WH_DNA-bd_sf"/>
</dbReference>
<organism evidence="5 6">
    <name type="scientific">Paenibacillus ferrarius</name>
    <dbReference type="NCBI Taxonomy" id="1469647"/>
    <lineage>
        <taxon>Bacteria</taxon>
        <taxon>Bacillati</taxon>
        <taxon>Bacillota</taxon>
        <taxon>Bacilli</taxon>
        <taxon>Bacillales</taxon>
        <taxon>Paenibacillaceae</taxon>
        <taxon>Paenibacillus</taxon>
    </lineage>
</organism>
<dbReference type="EMBL" id="MBTG01000045">
    <property type="protein sequence ID" value="OPH48452.1"/>
    <property type="molecule type" value="Genomic_DNA"/>
</dbReference>
<dbReference type="Pfam" id="PF03965">
    <property type="entry name" value="Penicillinase_R"/>
    <property type="match status" value="1"/>
</dbReference>
<reference evidence="6" key="1">
    <citation type="submission" date="2016-07" db="EMBL/GenBank/DDBJ databases">
        <authorList>
            <person name="Florea S."/>
            <person name="Webb J.S."/>
            <person name="Jaromczyk J."/>
            <person name="Schardl C.L."/>
        </authorList>
    </citation>
    <scope>NUCLEOTIDE SEQUENCE [LARGE SCALE GENOMIC DNA]</scope>
    <source>
        <strain evidence="6">CY1</strain>
    </source>
</reference>
<comment type="similarity">
    <text evidence="1">Belongs to the BlaI transcriptional regulatory family.</text>
</comment>
<dbReference type="InterPro" id="IPR005650">
    <property type="entry name" value="BlaI_family"/>
</dbReference>
<dbReference type="SUPFAM" id="SSF46785">
    <property type="entry name" value="Winged helix' DNA-binding domain"/>
    <property type="match status" value="1"/>
</dbReference>
<dbReference type="RefSeq" id="WP_079418841.1">
    <property type="nucleotide sequence ID" value="NZ_MBTG01000045.1"/>
</dbReference>
<evidence type="ECO:0000313" key="6">
    <source>
        <dbReference type="Proteomes" id="UP000190626"/>
    </source>
</evidence>
<evidence type="ECO:0000256" key="2">
    <source>
        <dbReference type="ARBA" id="ARBA00023015"/>
    </source>
</evidence>
<evidence type="ECO:0000256" key="1">
    <source>
        <dbReference type="ARBA" id="ARBA00011046"/>
    </source>
</evidence>
<dbReference type="PIRSF" id="PIRSF019455">
    <property type="entry name" value="CopR_AtkY"/>
    <property type="match status" value="1"/>
</dbReference>
<evidence type="ECO:0000313" key="5">
    <source>
        <dbReference type="EMBL" id="OPH48452.1"/>
    </source>
</evidence>
<name>A0A1V4H9Y5_9BACL</name>
<keyword evidence="3" id="KW-0238">DNA-binding</keyword>